<comment type="caution">
    <text evidence="10">The sequence shown here is derived from an EMBL/GenBank/DDBJ whole genome shotgun (WGS) entry which is preliminary data.</text>
</comment>
<dbReference type="GO" id="GO:0038023">
    <property type="term" value="F:signaling receptor activity"/>
    <property type="evidence" value="ECO:0007669"/>
    <property type="project" value="InterPro"/>
</dbReference>
<feature type="transmembrane region" description="Helical" evidence="9">
    <location>
        <begin position="239"/>
        <end position="265"/>
    </location>
</feature>
<dbReference type="PANTHER" id="PTHR21444:SF17">
    <property type="entry name" value="STIMULATED BY RETINOIC ACID GENE 6 PROTEIN-LIKE"/>
    <property type="match status" value="1"/>
</dbReference>
<evidence type="ECO:0000256" key="3">
    <source>
        <dbReference type="ARBA" id="ARBA00022475"/>
    </source>
</evidence>
<sequence>MVTCPGGAVLGRFQKLILQWPRVLCLIFLLGRFTHMLAKAVRTNLGLEREEDEELMLQTHQVKYIQLLLRSHPHPEQDRVSKGRVRSWFERNVYEWDPYFKYPNRMIGTSIICFIGLYAITVADYSLCDYTFNKLDHLVDSLSLLAASCNTTQNLLADLVPQLRQFSLVARDIWLATTIFASLTSVTYTFHVLVCYRKHLKRLWAGQKNFMPEKFHNHSSAVSVAAITRYSGWQIAYTMWGYLIIHFVQFLLGLLLAYGLVLPILQGKGLAVLSNLGMIILTTGVVIGLLILQILLVQVFFLQDKISPTDKQKPLALNNRKAFHNFTYFFFFYNVIMGLGNCIIRLVVSMVLGTWLVSRIDRTIVQRGYESLDPECVRGVRIRQRWFLLYTLLKNPQLVPLRRPSPPSHRPSLDPPSFALGFRNGWSGGEQTAREGMMDEADA</sequence>
<feature type="region of interest" description="Disordered" evidence="8">
    <location>
        <begin position="401"/>
        <end position="443"/>
    </location>
</feature>
<reference evidence="10" key="1">
    <citation type="journal article" date="2023" name="Science">
        <title>Genome structures resolve the early diversification of teleost fishes.</title>
        <authorList>
            <person name="Parey E."/>
            <person name="Louis A."/>
            <person name="Montfort J."/>
            <person name="Bouchez O."/>
            <person name="Roques C."/>
            <person name="Iampietro C."/>
            <person name="Lluch J."/>
            <person name="Castinel A."/>
            <person name="Donnadieu C."/>
            <person name="Desvignes T."/>
            <person name="Floi Bucao C."/>
            <person name="Jouanno E."/>
            <person name="Wen M."/>
            <person name="Mejri S."/>
            <person name="Dirks R."/>
            <person name="Jansen H."/>
            <person name="Henkel C."/>
            <person name="Chen W.J."/>
            <person name="Zahm M."/>
            <person name="Cabau C."/>
            <person name="Klopp C."/>
            <person name="Thompson A.W."/>
            <person name="Robinson-Rechavi M."/>
            <person name="Braasch I."/>
            <person name="Lecointre G."/>
            <person name="Bobe J."/>
            <person name="Postlethwait J.H."/>
            <person name="Berthelot C."/>
            <person name="Roest Crollius H."/>
            <person name="Guiguen Y."/>
        </authorList>
    </citation>
    <scope>NUCLEOTIDE SEQUENCE</scope>
    <source>
        <strain evidence="10">Concon-B</strain>
    </source>
</reference>
<dbReference type="GO" id="GO:0034632">
    <property type="term" value="F:retinol transmembrane transporter activity"/>
    <property type="evidence" value="ECO:0007669"/>
    <property type="project" value="InterPro"/>
</dbReference>
<dbReference type="GO" id="GO:0005886">
    <property type="term" value="C:plasma membrane"/>
    <property type="evidence" value="ECO:0007669"/>
    <property type="project" value="UniProtKB-SubCell"/>
</dbReference>
<evidence type="ECO:0000256" key="6">
    <source>
        <dbReference type="ARBA" id="ARBA00023136"/>
    </source>
</evidence>
<keyword evidence="11" id="KW-1185">Reference proteome</keyword>
<keyword evidence="6 9" id="KW-0472">Membrane</keyword>
<protein>
    <recommendedName>
        <fullName evidence="12">STRA6-like</fullName>
    </recommendedName>
</protein>
<comment type="subcellular location">
    <subcellularLocation>
        <location evidence="1">Cell membrane</location>
        <topology evidence="1">Multi-pass membrane protein</topology>
    </subcellularLocation>
</comment>
<evidence type="ECO:0000256" key="2">
    <source>
        <dbReference type="ARBA" id="ARBA00022448"/>
    </source>
</evidence>
<evidence type="ECO:0000256" key="1">
    <source>
        <dbReference type="ARBA" id="ARBA00004651"/>
    </source>
</evidence>
<feature type="transmembrane region" description="Helical" evidence="9">
    <location>
        <begin position="277"/>
        <end position="301"/>
    </location>
</feature>
<evidence type="ECO:0000313" key="11">
    <source>
        <dbReference type="Proteomes" id="UP001152803"/>
    </source>
</evidence>
<dbReference type="PANTHER" id="PTHR21444">
    <property type="entry name" value="COILED-COIL DOMAIN-CONTAINING PROTEIN 180"/>
    <property type="match status" value="1"/>
</dbReference>
<evidence type="ECO:0000256" key="5">
    <source>
        <dbReference type="ARBA" id="ARBA00022989"/>
    </source>
</evidence>
<feature type="transmembrane region" description="Helical" evidence="9">
    <location>
        <begin position="330"/>
        <end position="357"/>
    </location>
</feature>
<keyword evidence="4 9" id="KW-0812">Transmembrane</keyword>
<evidence type="ECO:0008006" key="12">
    <source>
        <dbReference type="Google" id="ProtNLM"/>
    </source>
</evidence>
<feature type="transmembrane region" description="Helical" evidence="9">
    <location>
        <begin position="106"/>
        <end position="127"/>
    </location>
</feature>
<evidence type="ECO:0000256" key="7">
    <source>
        <dbReference type="ARBA" id="ARBA00023170"/>
    </source>
</evidence>
<proteinExistence type="predicted"/>
<dbReference type="EMBL" id="JAFJMO010000007">
    <property type="protein sequence ID" value="KAJ8271253.1"/>
    <property type="molecule type" value="Genomic_DNA"/>
</dbReference>
<organism evidence="10 11">
    <name type="scientific">Conger conger</name>
    <name type="common">Conger eel</name>
    <name type="synonym">Muraena conger</name>
    <dbReference type="NCBI Taxonomy" id="82655"/>
    <lineage>
        <taxon>Eukaryota</taxon>
        <taxon>Metazoa</taxon>
        <taxon>Chordata</taxon>
        <taxon>Craniata</taxon>
        <taxon>Vertebrata</taxon>
        <taxon>Euteleostomi</taxon>
        <taxon>Actinopterygii</taxon>
        <taxon>Neopterygii</taxon>
        <taxon>Teleostei</taxon>
        <taxon>Anguilliformes</taxon>
        <taxon>Congridae</taxon>
        <taxon>Conger</taxon>
    </lineage>
</organism>
<dbReference type="Pfam" id="PF14752">
    <property type="entry name" value="RBP_receptor"/>
    <property type="match status" value="1"/>
</dbReference>
<keyword evidence="3" id="KW-1003">Cell membrane</keyword>
<dbReference type="AlphaFoldDB" id="A0A9Q1DIE2"/>
<dbReference type="OrthoDB" id="2376984at2759"/>
<keyword evidence="5 9" id="KW-1133">Transmembrane helix</keyword>
<gene>
    <name evidence="10" type="ORF">COCON_G00101120</name>
</gene>
<evidence type="ECO:0000256" key="9">
    <source>
        <dbReference type="SAM" id="Phobius"/>
    </source>
</evidence>
<evidence type="ECO:0000313" key="10">
    <source>
        <dbReference type="EMBL" id="KAJ8271253.1"/>
    </source>
</evidence>
<dbReference type="Proteomes" id="UP001152803">
    <property type="component" value="Unassembled WGS sequence"/>
</dbReference>
<accession>A0A9Q1DIE2</accession>
<evidence type="ECO:0000256" key="4">
    <source>
        <dbReference type="ARBA" id="ARBA00022692"/>
    </source>
</evidence>
<name>A0A9Q1DIE2_CONCO</name>
<dbReference type="InterPro" id="IPR026612">
    <property type="entry name" value="STRA6-like"/>
</dbReference>
<keyword evidence="2" id="KW-0813">Transport</keyword>
<keyword evidence="7" id="KW-0675">Receptor</keyword>
<dbReference type="GO" id="GO:0071939">
    <property type="term" value="P:vitamin A import into cell"/>
    <property type="evidence" value="ECO:0007669"/>
    <property type="project" value="TreeGrafter"/>
</dbReference>
<feature type="transmembrane region" description="Helical" evidence="9">
    <location>
        <begin position="173"/>
        <end position="194"/>
    </location>
</feature>
<evidence type="ECO:0000256" key="8">
    <source>
        <dbReference type="SAM" id="MobiDB-lite"/>
    </source>
</evidence>